<organism evidence="8">
    <name type="scientific">Physcomitrium patens</name>
    <name type="common">Spreading-leaved earth moss</name>
    <name type="synonym">Physcomitrella patens</name>
    <dbReference type="NCBI Taxonomy" id="3218"/>
    <lineage>
        <taxon>Eukaryota</taxon>
        <taxon>Viridiplantae</taxon>
        <taxon>Streptophyta</taxon>
        <taxon>Embryophyta</taxon>
        <taxon>Bryophyta</taxon>
        <taxon>Bryophytina</taxon>
        <taxon>Bryopsida</taxon>
        <taxon>Funariidae</taxon>
        <taxon>Funariales</taxon>
        <taxon>Funariaceae</taxon>
        <taxon>Physcomitrium</taxon>
    </lineage>
</organism>
<evidence type="ECO:0000313" key="10">
    <source>
        <dbReference type="Proteomes" id="UP000006727"/>
    </source>
</evidence>
<feature type="domain" description="AP2/ERF" evidence="7">
    <location>
        <begin position="294"/>
        <end position="352"/>
    </location>
</feature>
<dbReference type="CDD" id="cd00018">
    <property type="entry name" value="AP2"/>
    <property type="match status" value="1"/>
</dbReference>
<keyword evidence="5" id="KW-0539">Nucleus</keyword>
<dbReference type="InterPro" id="IPR044808">
    <property type="entry name" value="ERF_plant"/>
</dbReference>
<dbReference type="PANTHER" id="PTHR31190">
    <property type="entry name" value="DNA-BINDING DOMAIN"/>
    <property type="match status" value="1"/>
</dbReference>
<reference evidence="8 10" key="1">
    <citation type="journal article" date="2008" name="Science">
        <title>The Physcomitrella genome reveals evolutionary insights into the conquest of land by plants.</title>
        <authorList>
            <person name="Rensing S."/>
            <person name="Lang D."/>
            <person name="Zimmer A."/>
            <person name="Terry A."/>
            <person name="Salamov A."/>
            <person name="Shapiro H."/>
            <person name="Nishiyama T."/>
            <person name="Perroud P.-F."/>
            <person name="Lindquist E."/>
            <person name="Kamisugi Y."/>
            <person name="Tanahashi T."/>
            <person name="Sakakibara K."/>
            <person name="Fujita T."/>
            <person name="Oishi K."/>
            <person name="Shin-I T."/>
            <person name="Kuroki Y."/>
            <person name="Toyoda A."/>
            <person name="Suzuki Y."/>
            <person name="Hashimoto A."/>
            <person name="Yamaguchi K."/>
            <person name="Sugano A."/>
            <person name="Kohara Y."/>
            <person name="Fujiyama A."/>
            <person name="Anterola A."/>
            <person name="Aoki S."/>
            <person name="Ashton N."/>
            <person name="Barbazuk W.B."/>
            <person name="Barker E."/>
            <person name="Bennetzen J."/>
            <person name="Bezanilla M."/>
            <person name="Blankenship R."/>
            <person name="Cho S.H."/>
            <person name="Dutcher S."/>
            <person name="Estelle M."/>
            <person name="Fawcett J.A."/>
            <person name="Gundlach H."/>
            <person name="Hanada K."/>
            <person name="Heyl A."/>
            <person name="Hicks K.A."/>
            <person name="Hugh J."/>
            <person name="Lohr M."/>
            <person name="Mayer K."/>
            <person name="Melkozernov A."/>
            <person name="Murata T."/>
            <person name="Nelson D."/>
            <person name="Pils B."/>
            <person name="Prigge M."/>
            <person name="Reiss B."/>
            <person name="Renner T."/>
            <person name="Rombauts S."/>
            <person name="Rushton P."/>
            <person name="Sanderfoot A."/>
            <person name="Schween G."/>
            <person name="Shiu S.-H."/>
            <person name="Stueber K."/>
            <person name="Theodoulou F.L."/>
            <person name="Tu H."/>
            <person name="Van de Peer Y."/>
            <person name="Verrier P.J."/>
            <person name="Waters E."/>
            <person name="Wood A."/>
            <person name="Yang L."/>
            <person name="Cove D."/>
            <person name="Cuming A."/>
            <person name="Hasebe M."/>
            <person name="Lucas S."/>
            <person name="Mishler D.B."/>
            <person name="Reski R."/>
            <person name="Grigoriev I."/>
            <person name="Quatrano R.S."/>
            <person name="Boore J.L."/>
        </authorList>
    </citation>
    <scope>NUCLEOTIDE SEQUENCE [LARGE SCALE GENOMIC DNA]</scope>
    <source>
        <strain evidence="9 10">cv. Gransden 2004</strain>
    </source>
</reference>
<dbReference type="PROSITE" id="PS51032">
    <property type="entry name" value="AP2_ERF"/>
    <property type="match status" value="1"/>
</dbReference>
<keyword evidence="10" id="KW-1185">Reference proteome</keyword>
<evidence type="ECO:0000313" key="8">
    <source>
        <dbReference type="EMBL" id="PNR60794.1"/>
    </source>
</evidence>
<dbReference type="PANTHER" id="PTHR31190:SF287">
    <property type="entry name" value="DEVELOPMENT RELATED ERF PROTEIN"/>
    <property type="match status" value="1"/>
</dbReference>
<dbReference type="FunCoup" id="A0A2K1L443">
    <property type="interactions" value="474"/>
</dbReference>
<dbReference type="SUPFAM" id="SSF54171">
    <property type="entry name" value="DNA-binding domain"/>
    <property type="match status" value="1"/>
</dbReference>
<dbReference type="AlphaFoldDB" id="A0A2K1L443"/>
<evidence type="ECO:0000256" key="5">
    <source>
        <dbReference type="ARBA" id="ARBA00023242"/>
    </source>
</evidence>
<dbReference type="GO" id="GO:0003677">
    <property type="term" value="F:DNA binding"/>
    <property type="evidence" value="ECO:0007669"/>
    <property type="project" value="UniProtKB-KW"/>
</dbReference>
<dbReference type="EnsemblPlants" id="Pp3c2_33310V3.2">
    <property type="protein sequence ID" value="Pp3c2_33310V3.2"/>
    <property type="gene ID" value="Pp3c2_33310"/>
</dbReference>
<sequence>MTAKVGVQQCGLQSWELDCLTTRTVYQKKVLESLHRFLIVEDENLDHFILESQNGQLPYRCPVPLSPKSPLPFLTSNFTSSSSRQTGGAYGVPCSSGQLINGACTNGDVSTSEMDQACDNSSQNSNSNKLISTLKRKFGGSFVKEVRSTMKPFVKELTEGDFLCLDNLQEQPVSMWSKETSSTESSNSLTTRRPAISPLTIPPSPQPDNPCRSPEDFRREFSGPLPMDQNDSDDMFIYSILKDASHSAADSSILQETTFDPMKSIQVKIKQERSPRATTTSQKPAEMKPSVKSHYIGVRRRPWGKFAAEVRDSKRNGVWVWLGTFDTAEQAALAYDRAAFNMRDSRAILNFPTRITTDSS</sequence>
<dbReference type="InterPro" id="IPR036955">
    <property type="entry name" value="AP2/ERF_dom_sf"/>
</dbReference>
<comment type="subcellular location">
    <subcellularLocation>
        <location evidence="1">Nucleus</location>
    </subcellularLocation>
</comment>
<dbReference type="PaxDb" id="3218-PP1S265_50V6.1"/>
<keyword evidence="2" id="KW-0805">Transcription regulation</keyword>
<evidence type="ECO:0000259" key="7">
    <source>
        <dbReference type="PROSITE" id="PS51032"/>
    </source>
</evidence>
<dbReference type="InParanoid" id="A0A2K1L443"/>
<feature type="region of interest" description="Disordered" evidence="6">
    <location>
        <begin position="174"/>
        <end position="229"/>
    </location>
</feature>
<dbReference type="EnsemblPlants" id="Pp3c2_33310V3.1">
    <property type="protein sequence ID" value="Pp3c2_33310V3.1"/>
    <property type="gene ID" value="Pp3c2_33310"/>
</dbReference>
<dbReference type="Gene3D" id="3.30.730.10">
    <property type="entry name" value="AP2/ERF domain"/>
    <property type="match status" value="1"/>
</dbReference>
<accession>A0A2K1L443</accession>
<dbReference type="SMART" id="SM00380">
    <property type="entry name" value="AP2"/>
    <property type="match status" value="1"/>
</dbReference>
<evidence type="ECO:0000256" key="6">
    <source>
        <dbReference type="SAM" id="MobiDB-lite"/>
    </source>
</evidence>
<dbReference type="PRINTS" id="PR00367">
    <property type="entry name" value="ETHRSPELEMNT"/>
</dbReference>
<keyword evidence="3" id="KW-0238">DNA-binding</keyword>
<dbReference type="EMBL" id="ABEU02000002">
    <property type="protein sequence ID" value="PNR60794.1"/>
    <property type="molecule type" value="Genomic_DNA"/>
</dbReference>
<keyword evidence="4" id="KW-0804">Transcription</keyword>
<protein>
    <recommendedName>
        <fullName evidence="7">AP2/ERF domain-containing protein</fullName>
    </recommendedName>
</protein>
<reference evidence="9" key="3">
    <citation type="submission" date="2020-12" db="UniProtKB">
        <authorList>
            <consortium name="EnsemblPlants"/>
        </authorList>
    </citation>
    <scope>IDENTIFICATION</scope>
</reference>
<dbReference type="Proteomes" id="UP000006727">
    <property type="component" value="Chromosome 2"/>
</dbReference>
<feature type="compositionally biased region" description="Low complexity" evidence="6">
    <location>
        <begin position="174"/>
        <end position="191"/>
    </location>
</feature>
<evidence type="ECO:0000313" key="9">
    <source>
        <dbReference type="EnsemblPlants" id="Pp3c2_33310V3.1"/>
    </source>
</evidence>
<evidence type="ECO:0000256" key="4">
    <source>
        <dbReference type="ARBA" id="ARBA00023163"/>
    </source>
</evidence>
<dbReference type="Gramene" id="Pp3c2_33310V3.2">
    <property type="protein sequence ID" value="Pp3c2_33310V3.2"/>
    <property type="gene ID" value="Pp3c2_33310"/>
</dbReference>
<dbReference type="InterPro" id="IPR001471">
    <property type="entry name" value="AP2/ERF_dom"/>
</dbReference>
<evidence type="ECO:0000256" key="2">
    <source>
        <dbReference type="ARBA" id="ARBA00023015"/>
    </source>
</evidence>
<feature type="region of interest" description="Disordered" evidence="6">
    <location>
        <begin position="270"/>
        <end position="289"/>
    </location>
</feature>
<dbReference type="GO" id="GO:0009873">
    <property type="term" value="P:ethylene-activated signaling pathway"/>
    <property type="evidence" value="ECO:0007669"/>
    <property type="project" value="InterPro"/>
</dbReference>
<evidence type="ECO:0000256" key="3">
    <source>
        <dbReference type="ARBA" id="ARBA00023125"/>
    </source>
</evidence>
<proteinExistence type="predicted"/>
<evidence type="ECO:0000256" key="1">
    <source>
        <dbReference type="ARBA" id="ARBA00004123"/>
    </source>
</evidence>
<name>A0A2K1L443_PHYPA</name>
<dbReference type="GO" id="GO:0005634">
    <property type="term" value="C:nucleus"/>
    <property type="evidence" value="ECO:0007669"/>
    <property type="project" value="UniProtKB-SubCell"/>
</dbReference>
<gene>
    <name evidence="8" type="ORF">PHYPA_003587</name>
</gene>
<dbReference type="InterPro" id="IPR016177">
    <property type="entry name" value="DNA-bd_dom_sf"/>
</dbReference>
<reference evidence="8 10" key="2">
    <citation type="journal article" date="2018" name="Plant J.">
        <title>The Physcomitrella patens chromosome-scale assembly reveals moss genome structure and evolution.</title>
        <authorList>
            <person name="Lang D."/>
            <person name="Ullrich K.K."/>
            <person name="Murat F."/>
            <person name="Fuchs J."/>
            <person name="Jenkins J."/>
            <person name="Haas F.B."/>
            <person name="Piednoel M."/>
            <person name="Gundlach H."/>
            <person name="Van Bel M."/>
            <person name="Meyberg R."/>
            <person name="Vives C."/>
            <person name="Morata J."/>
            <person name="Symeonidi A."/>
            <person name="Hiss M."/>
            <person name="Muchero W."/>
            <person name="Kamisugi Y."/>
            <person name="Saleh O."/>
            <person name="Blanc G."/>
            <person name="Decker E.L."/>
            <person name="van Gessel N."/>
            <person name="Grimwood J."/>
            <person name="Hayes R.D."/>
            <person name="Graham S.W."/>
            <person name="Gunter L.E."/>
            <person name="McDaniel S.F."/>
            <person name="Hoernstein S.N.W."/>
            <person name="Larsson A."/>
            <person name="Li F.W."/>
            <person name="Perroud P.F."/>
            <person name="Phillips J."/>
            <person name="Ranjan P."/>
            <person name="Rokshar D.S."/>
            <person name="Rothfels C.J."/>
            <person name="Schneider L."/>
            <person name="Shu S."/>
            <person name="Stevenson D.W."/>
            <person name="Thummler F."/>
            <person name="Tillich M."/>
            <person name="Villarreal Aguilar J.C."/>
            <person name="Widiez T."/>
            <person name="Wong G.K."/>
            <person name="Wymore A."/>
            <person name="Zhang Y."/>
            <person name="Zimmer A.D."/>
            <person name="Quatrano R.S."/>
            <person name="Mayer K.F.X."/>
            <person name="Goodstein D."/>
            <person name="Casacuberta J.M."/>
            <person name="Vandepoele K."/>
            <person name="Reski R."/>
            <person name="Cuming A.C."/>
            <person name="Tuskan G.A."/>
            <person name="Maumus F."/>
            <person name="Salse J."/>
            <person name="Schmutz J."/>
            <person name="Rensing S.A."/>
        </authorList>
    </citation>
    <scope>NUCLEOTIDE SEQUENCE [LARGE SCALE GENOMIC DNA]</scope>
    <source>
        <strain evidence="9 10">cv. Gransden 2004</strain>
    </source>
</reference>
<dbReference type="GO" id="GO:0003700">
    <property type="term" value="F:DNA-binding transcription factor activity"/>
    <property type="evidence" value="ECO:0007669"/>
    <property type="project" value="InterPro"/>
</dbReference>
<dbReference type="Pfam" id="PF00847">
    <property type="entry name" value="AP2"/>
    <property type="match status" value="1"/>
</dbReference>
<dbReference type="Gramene" id="Pp3c2_33310V3.1">
    <property type="protein sequence ID" value="Pp3c2_33310V3.1"/>
    <property type="gene ID" value="Pp3c2_33310"/>
</dbReference>